<dbReference type="EMBL" id="CM024805">
    <property type="protein sequence ID" value="KAG8009586.1"/>
    <property type="molecule type" value="Genomic_DNA"/>
</dbReference>
<proteinExistence type="predicted"/>
<evidence type="ECO:0000313" key="2">
    <source>
        <dbReference type="Proteomes" id="UP000805704"/>
    </source>
</evidence>
<sequence>YASCFREAAPFLNINHVTCPAAPNRMFAESVRNEGDKENM</sequence>
<name>A0ACB7F621_NIBAL</name>
<feature type="non-terminal residue" evidence="1">
    <location>
        <position position="1"/>
    </location>
</feature>
<accession>A0ACB7F621</accession>
<evidence type="ECO:0000313" key="1">
    <source>
        <dbReference type="EMBL" id="KAG8009586.1"/>
    </source>
</evidence>
<protein>
    <submittedName>
        <fullName evidence="1">Uncharacterized protein</fullName>
    </submittedName>
</protein>
<gene>
    <name evidence="1" type="ORF">GBF38_017933</name>
</gene>
<comment type="caution">
    <text evidence="1">The sequence shown here is derived from an EMBL/GenBank/DDBJ whole genome shotgun (WGS) entry which is preliminary data.</text>
</comment>
<dbReference type="Proteomes" id="UP000805704">
    <property type="component" value="Chromosome 17"/>
</dbReference>
<keyword evidence="2" id="KW-1185">Reference proteome</keyword>
<organism evidence="1 2">
    <name type="scientific">Nibea albiflora</name>
    <name type="common">Yellow drum</name>
    <name type="synonym">Corvina albiflora</name>
    <dbReference type="NCBI Taxonomy" id="240163"/>
    <lineage>
        <taxon>Eukaryota</taxon>
        <taxon>Metazoa</taxon>
        <taxon>Chordata</taxon>
        <taxon>Craniata</taxon>
        <taxon>Vertebrata</taxon>
        <taxon>Euteleostomi</taxon>
        <taxon>Actinopterygii</taxon>
        <taxon>Neopterygii</taxon>
        <taxon>Teleostei</taxon>
        <taxon>Neoteleostei</taxon>
        <taxon>Acanthomorphata</taxon>
        <taxon>Eupercaria</taxon>
        <taxon>Sciaenidae</taxon>
        <taxon>Nibea</taxon>
    </lineage>
</organism>
<reference evidence="1" key="1">
    <citation type="submission" date="2020-04" db="EMBL/GenBank/DDBJ databases">
        <title>A chromosome-scale assembly and high-density genetic map of the yellow drum (Nibea albiflora) genome.</title>
        <authorList>
            <person name="Xu D."/>
            <person name="Zhang W."/>
            <person name="Chen R."/>
            <person name="Tan P."/>
            <person name="Wang L."/>
            <person name="Song H."/>
            <person name="Tian L."/>
            <person name="Zhu Q."/>
            <person name="Wang B."/>
        </authorList>
    </citation>
    <scope>NUCLEOTIDE SEQUENCE</scope>
    <source>
        <strain evidence="1">ZJHYS-2018</strain>
    </source>
</reference>